<evidence type="ECO:0000313" key="1">
    <source>
        <dbReference type="EMBL" id="PHT88218.1"/>
    </source>
</evidence>
<accession>A0A2G3A1W7</accession>
<dbReference type="STRING" id="4072.A0A2G3A1W7"/>
<evidence type="ECO:0000313" key="2">
    <source>
        <dbReference type="Proteomes" id="UP000222542"/>
    </source>
</evidence>
<dbReference type="PANTHER" id="PTHR10426:SF100">
    <property type="entry name" value="STRICTOSIDINE SYNTHASE CONSERVED REGION DOMAIN-CONTAINING PROTEIN"/>
    <property type="match status" value="1"/>
</dbReference>
<reference evidence="1 2" key="2">
    <citation type="journal article" date="2017" name="Genome Biol.">
        <title>New reference genome sequences of hot pepper reveal the massive evolution of plant disease-resistance genes by retroduplication.</title>
        <authorList>
            <person name="Kim S."/>
            <person name="Park J."/>
            <person name="Yeom S.I."/>
            <person name="Kim Y.M."/>
            <person name="Seo E."/>
            <person name="Kim K.T."/>
            <person name="Kim M.S."/>
            <person name="Lee J.M."/>
            <person name="Cheong K."/>
            <person name="Shin H.S."/>
            <person name="Kim S.B."/>
            <person name="Han K."/>
            <person name="Lee J."/>
            <person name="Park M."/>
            <person name="Lee H.A."/>
            <person name="Lee H.Y."/>
            <person name="Lee Y."/>
            <person name="Oh S."/>
            <person name="Lee J.H."/>
            <person name="Choi E."/>
            <person name="Choi E."/>
            <person name="Lee S.E."/>
            <person name="Jeon J."/>
            <person name="Kim H."/>
            <person name="Choi G."/>
            <person name="Song H."/>
            <person name="Lee J."/>
            <person name="Lee S.C."/>
            <person name="Kwon J.K."/>
            <person name="Lee H.Y."/>
            <person name="Koo N."/>
            <person name="Hong Y."/>
            <person name="Kim R.W."/>
            <person name="Kang W.H."/>
            <person name="Huh J.H."/>
            <person name="Kang B.C."/>
            <person name="Yang T.J."/>
            <person name="Lee Y.H."/>
            <person name="Bennetzen J.L."/>
            <person name="Choi D."/>
        </authorList>
    </citation>
    <scope>NUCLEOTIDE SEQUENCE [LARGE SCALE GENOMIC DNA]</scope>
    <source>
        <strain evidence="2">cv. CM334</strain>
    </source>
</reference>
<proteinExistence type="predicted"/>
<dbReference type="SUPFAM" id="SSF63829">
    <property type="entry name" value="Calcium-dependent phosphotriesterase"/>
    <property type="match status" value="1"/>
</dbReference>
<name>A0A2G3A1W7_CAPAN</name>
<gene>
    <name evidence="1" type="ORF">T459_10324</name>
</gene>
<dbReference type="Gene3D" id="2.120.10.30">
    <property type="entry name" value="TolB, C-terminal domain"/>
    <property type="match status" value="1"/>
</dbReference>
<organism evidence="1 2">
    <name type="scientific">Capsicum annuum</name>
    <name type="common">Capsicum pepper</name>
    <dbReference type="NCBI Taxonomy" id="4072"/>
    <lineage>
        <taxon>Eukaryota</taxon>
        <taxon>Viridiplantae</taxon>
        <taxon>Streptophyta</taxon>
        <taxon>Embryophyta</taxon>
        <taxon>Tracheophyta</taxon>
        <taxon>Spermatophyta</taxon>
        <taxon>Magnoliopsida</taxon>
        <taxon>eudicotyledons</taxon>
        <taxon>Gunneridae</taxon>
        <taxon>Pentapetalae</taxon>
        <taxon>asterids</taxon>
        <taxon>lamiids</taxon>
        <taxon>Solanales</taxon>
        <taxon>Solanaceae</taxon>
        <taxon>Solanoideae</taxon>
        <taxon>Capsiceae</taxon>
        <taxon>Capsicum</taxon>
    </lineage>
</organism>
<dbReference type="InterPro" id="IPR011042">
    <property type="entry name" value="6-blade_b-propeller_TolB-like"/>
</dbReference>
<reference evidence="1 2" key="1">
    <citation type="journal article" date="2014" name="Nat. Genet.">
        <title>Genome sequence of the hot pepper provides insights into the evolution of pungency in Capsicum species.</title>
        <authorList>
            <person name="Kim S."/>
            <person name="Park M."/>
            <person name="Yeom S.I."/>
            <person name="Kim Y.M."/>
            <person name="Lee J.M."/>
            <person name="Lee H.A."/>
            <person name="Seo E."/>
            <person name="Choi J."/>
            <person name="Cheong K."/>
            <person name="Kim K.T."/>
            <person name="Jung K."/>
            <person name="Lee G.W."/>
            <person name="Oh S.K."/>
            <person name="Bae C."/>
            <person name="Kim S.B."/>
            <person name="Lee H.Y."/>
            <person name="Kim S.Y."/>
            <person name="Kim M.S."/>
            <person name="Kang B.C."/>
            <person name="Jo Y.D."/>
            <person name="Yang H.B."/>
            <person name="Jeong H.J."/>
            <person name="Kang W.H."/>
            <person name="Kwon J.K."/>
            <person name="Shin C."/>
            <person name="Lim J.Y."/>
            <person name="Park J.H."/>
            <person name="Huh J.H."/>
            <person name="Kim J.S."/>
            <person name="Kim B.D."/>
            <person name="Cohen O."/>
            <person name="Paran I."/>
            <person name="Suh M.C."/>
            <person name="Lee S.B."/>
            <person name="Kim Y.K."/>
            <person name="Shin Y."/>
            <person name="Noh S.J."/>
            <person name="Park J."/>
            <person name="Seo Y.S."/>
            <person name="Kwon S.Y."/>
            <person name="Kim H.A."/>
            <person name="Park J.M."/>
            <person name="Kim H.J."/>
            <person name="Choi S.B."/>
            <person name="Bosland P.W."/>
            <person name="Reeves G."/>
            <person name="Jo S.H."/>
            <person name="Lee B.W."/>
            <person name="Cho H.T."/>
            <person name="Choi H.S."/>
            <person name="Lee M.S."/>
            <person name="Yu Y."/>
            <person name="Do Choi Y."/>
            <person name="Park B.S."/>
            <person name="van Deynze A."/>
            <person name="Ashrafi H."/>
            <person name="Hill T."/>
            <person name="Kim W.T."/>
            <person name="Pai H.S."/>
            <person name="Ahn H.K."/>
            <person name="Yeam I."/>
            <person name="Giovannoni J.J."/>
            <person name="Rose J.K."/>
            <person name="Sorensen I."/>
            <person name="Lee S.J."/>
            <person name="Kim R.W."/>
            <person name="Choi I.Y."/>
            <person name="Choi B.S."/>
            <person name="Lim J.S."/>
            <person name="Lee Y.H."/>
            <person name="Choi D."/>
        </authorList>
    </citation>
    <scope>NUCLEOTIDE SEQUENCE [LARGE SCALE GENOMIC DNA]</scope>
    <source>
        <strain evidence="2">cv. CM334</strain>
    </source>
</reference>
<dbReference type="OMA" id="YITNAYY"/>
<dbReference type="EMBL" id="AYRZ02000003">
    <property type="protein sequence ID" value="PHT88218.1"/>
    <property type="molecule type" value="Genomic_DNA"/>
</dbReference>
<comment type="caution">
    <text evidence="1">The sequence shown here is derived from an EMBL/GenBank/DDBJ whole genome shotgun (WGS) entry which is preliminary data.</text>
</comment>
<protein>
    <submittedName>
        <fullName evidence="1">Uncharacterized protein</fullName>
    </submittedName>
</protein>
<dbReference type="Gramene" id="PHT88218">
    <property type="protein sequence ID" value="PHT88218"/>
    <property type="gene ID" value="T459_10324"/>
</dbReference>
<dbReference type="PANTHER" id="PTHR10426">
    <property type="entry name" value="STRICTOSIDINE SYNTHASE-RELATED"/>
    <property type="match status" value="1"/>
</dbReference>
<keyword evidence="2" id="KW-1185">Reference proteome</keyword>
<dbReference type="Proteomes" id="UP000222542">
    <property type="component" value="Unassembled WGS sequence"/>
</dbReference>
<sequence>MLNASPHIAHCQFPAFSKLQLSLRTIGPESAAFDRKGGGPYTGIADGRVLKYQGPKVGFTDFVITSPNRTKERCDGKNGPELQQICGRPFGLGFYNKTGDLYITNAYYGLVKVRPSGRIAQRITSFKGRRFAFLDALDIDQKLGFIYFVDSGAIFQTGLVALKHIFCPI</sequence>
<dbReference type="AlphaFoldDB" id="A0A2G3A1W7"/>